<dbReference type="Proteomes" id="UP000789595">
    <property type="component" value="Unassembled WGS sequence"/>
</dbReference>
<accession>A0A8J2X3E6</accession>
<proteinExistence type="predicted"/>
<dbReference type="InterPro" id="IPR036249">
    <property type="entry name" value="Thioredoxin-like_sf"/>
</dbReference>
<evidence type="ECO:0000313" key="2">
    <source>
        <dbReference type="Proteomes" id="UP000789595"/>
    </source>
</evidence>
<organism evidence="1 2">
    <name type="scientific">Pelagomonas calceolata</name>
    <dbReference type="NCBI Taxonomy" id="35677"/>
    <lineage>
        <taxon>Eukaryota</taxon>
        <taxon>Sar</taxon>
        <taxon>Stramenopiles</taxon>
        <taxon>Ochrophyta</taxon>
        <taxon>Pelagophyceae</taxon>
        <taxon>Pelagomonadales</taxon>
        <taxon>Pelagomonadaceae</taxon>
        <taxon>Pelagomonas</taxon>
    </lineage>
</organism>
<dbReference type="PANTHER" id="PTHR47682:SF1">
    <property type="entry name" value="TETRATRICOPEPTIDE REPEAT (TPR)-CONTAINING PROTEIN"/>
    <property type="match status" value="1"/>
</dbReference>
<evidence type="ECO:0000313" key="1">
    <source>
        <dbReference type="EMBL" id="CAH0379469.1"/>
    </source>
</evidence>
<reference evidence="1" key="1">
    <citation type="submission" date="2021-11" db="EMBL/GenBank/DDBJ databases">
        <authorList>
            <consortium name="Genoscope - CEA"/>
            <person name="William W."/>
        </authorList>
    </citation>
    <scope>NUCLEOTIDE SEQUENCE</scope>
</reference>
<dbReference type="PANTHER" id="PTHR47682">
    <property type="entry name" value="TETRATRICOPEPTIDE REPEAT (TPR)-CONTAINING PROTEIN"/>
    <property type="match status" value="1"/>
</dbReference>
<gene>
    <name evidence="1" type="ORF">PECAL_6P10930</name>
</gene>
<dbReference type="OrthoDB" id="201014at2759"/>
<dbReference type="Gene3D" id="1.25.40.10">
    <property type="entry name" value="Tetratricopeptide repeat domain"/>
    <property type="match status" value="1"/>
</dbReference>
<dbReference type="SUPFAM" id="SSF52833">
    <property type="entry name" value="Thioredoxin-like"/>
    <property type="match status" value="1"/>
</dbReference>
<keyword evidence="2" id="KW-1185">Reference proteome</keyword>
<dbReference type="EMBL" id="CAKKNE010000006">
    <property type="protein sequence ID" value="CAH0379469.1"/>
    <property type="molecule type" value="Genomic_DNA"/>
</dbReference>
<dbReference type="AlphaFoldDB" id="A0A8J2X3E6"/>
<dbReference type="InterPro" id="IPR011990">
    <property type="entry name" value="TPR-like_helical_dom_sf"/>
</dbReference>
<name>A0A8J2X3E6_9STRA</name>
<comment type="caution">
    <text evidence="1">The sequence shown here is derived from an EMBL/GenBank/DDBJ whole genome shotgun (WGS) entry which is preliminary data.</text>
</comment>
<protein>
    <submittedName>
        <fullName evidence="1">Uncharacterized protein</fullName>
    </submittedName>
</protein>
<dbReference type="SUPFAM" id="SSF48452">
    <property type="entry name" value="TPR-like"/>
    <property type="match status" value="1"/>
</dbReference>
<sequence length="298" mass="32226">MRRLLLALAAARAYDPQKKKTLFVCSNKWCRERHAALVLGAPLSIAKQPVDVQPHACFGRCAEGPNCAAVVGDDVLEFHGVNSVEKITHILRNHLDIDVDATAAKCLELHRLAEAAHRRKDYDLALRLYSDALHTRHGPQRAPVLTGRAGSRLMLAKERRKRGLTVARKAKAVPAVSTRRVLLHALGTFDQPLAAALLALDAIPSLDATASRVVFELASAEFLARGALADAAAAAAALPAYGLAWRRLGEALELLGRSQEAERFAAAAARVETSGDRKQRARELFDRLWGSSPAVPAV</sequence>